<organism evidence="1 2">
    <name type="scientific">Lactuca sativa</name>
    <name type="common">Garden lettuce</name>
    <dbReference type="NCBI Taxonomy" id="4236"/>
    <lineage>
        <taxon>Eukaryota</taxon>
        <taxon>Viridiplantae</taxon>
        <taxon>Streptophyta</taxon>
        <taxon>Embryophyta</taxon>
        <taxon>Tracheophyta</taxon>
        <taxon>Spermatophyta</taxon>
        <taxon>Magnoliopsida</taxon>
        <taxon>eudicotyledons</taxon>
        <taxon>Gunneridae</taxon>
        <taxon>Pentapetalae</taxon>
        <taxon>asterids</taxon>
        <taxon>campanulids</taxon>
        <taxon>Asterales</taxon>
        <taxon>Asteraceae</taxon>
        <taxon>Cichorioideae</taxon>
        <taxon>Cichorieae</taxon>
        <taxon>Lactucinae</taxon>
        <taxon>Lactuca</taxon>
    </lineage>
</organism>
<reference evidence="1 2" key="1">
    <citation type="journal article" date="2017" name="Nat. Commun.">
        <title>Genome assembly with in vitro proximity ligation data and whole-genome triplication in lettuce.</title>
        <authorList>
            <person name="Reyes-Chin-Wo S."/>
            <person name="Wang Z."/>
            <person name="Yang X."/>
            <person name="Kozik A."/>
            <person name="Arikit S."/>
            <person name="Song C."/>
            <person name="Xia L."/>
            <person name="Froenicke L."/>
            <person name="Lavelle D.O."/>
            <person name="Truco M.J."/>
            <person name="Xia R."/>
            <person name="Zhu S."/>
            <person name="Xu C."/>
            <person name="Xu H."/>
            <person name="Xu X."/>
            <person name="Cox K."/>
            <person name="Korf I."/>
            <person name="Meyers B.C."/>
            <person name="Michelmore R.W."/>
        </authorList>
    </citation>
    <scope>NUCLEOTIDE SEQUENCE [LARGE SCALE GENOMIC DNA]</scope>
    <source>
        <strain evidence="2">cv. Salinas</strain>
        <tissue evidence="1">Seedlings</tissue>
    </source>
</reference>
<dbReference type="EMBL" id="NBSK02000008">
    <property type="protein sequence ID" value="KAJ0194339.1"/>
    <property type="molecule type" value="Genomic_DNA"/>
</dbReference>
<name>A0A9R1UW31_LACSA</name>
<dbReference type="Proteomes" id="UP000235145">
    <property type="component" value="Unassembled WGS sequence"/>
</dbReference>
<evidence type="ECO:0000313" key="1">
    <source>
        <dbReference type="EMBL" id="KAJ0194339.1"/>
    </source>
</evidence>
<comment type="caution">
    <text evidence="1">The sequence shown here is derived from an EMBL/GenBank/DDBJ whole genome shotgun (WGS) entry which is preliminary data.</text>
</comment>
<gene>
    <name evidence="1" type="ORF">LSAT_V11C800400090</name>
</gene>
<sequence>MKEKGNTGVARKKEIRRCERVHSKNLMKSKPPPRLFVPVTALQVFLFEACICPTHGYVFNHPTLWSPPPRRDGNPRGSKLGEWLEFHRDKTYIPFFSRNV</sequence>
<protein>
    <submittedName>
        <fullName evidence="1">Uncharacterized protein</fullName>
    </submittedName>
</protein>
<dbReference type="AlphaFoldDB" id="A0A9R1UW31"/>
<keyword evidence="2" id="KW-1185">Reference proteome</keyword>
<evidence type="ECO:0000313" key="2">
    <source>
        <dbReference type="Proteomes" id="UP000235145"/>
    </source>
</evidence>
<proteinExistence type="predicted"/>
<accession>A0A9R1UW31</accession>